<dbReference type="AlphaFoldDB" id="A0A3B0S3U1"/>
<gene>
    <name evidence="3" type="ORF">MNBD_ALPHA08-194</name>
</gene>
<feature type="domain" description="AMP-binding enzyme C-terminal" evidence="2">
    <location>
        <begin position="414"/>
        <end position="485"/>
    </location>
</feature>
<dbReference type="SUPFAM" id="SSF56801">
    <property type="entry name" value="Acetyl-CoA synthetase-like"/>
    <property type="match status" value="1"/>
</dbReference>
<dbReference type="InterPro" id="IPR050237">
    <property type="entry name" value="ATP-dep_AMP-bd_enzyme"/>
</dbReference>
<dbReference type="InterPro" id="IPR045851">
    <property type="entry name" value="AMP-bd_C_sf"/>
</dbReference>
<dbReference type="InterPro" id="IPR042099">
    <property type="entry name" value="ANL_N_sf"/>
</dbReference>
<evidence type="ECO:0000259" key="2">
    <source>
        <dbReference type="Pfam" id="PF13193"/>
    </source>
</evidence>
<protein>
    <submittedName>
        <fullName evidence="3">Long-chain-fatty-acid--CoA ligase</fullName>
        <ecNumber evidence="3">6.2.1.3</ecNumber>
    </submittedName>
</protein>
<feature type="domain" description="AMP-dependent synthetase/ligase" evidence="1">
    <location>
        <begin position="10"/>
        <end position="364"/>
    </location>
</feature>
<dbReference type="PANTHER" id="PTHR43767:SF1">
    <property type="entry name" value="NONRIBOSOMAL PEPTIDE SYNTHASE PES1 (EUROFUNG)-RELATED"/>
    <property type="match status" value="1"/>
</dbReference>
<dbReference type="Gene3D" id="3.40.50.12780">
    <property type="entry name" value="N-terminal domain of ligase-like"/>
    <property type="match status" value="1"/>
</dbReference>
<dbReference type="InterPro" id="IPR020845">
    <property type="entry name" value="AMP-binding_CS"/>
</dbReference>
<name>A0A3B0S3U1_9ZZZZ</name>
<dbReference type="EC" id="6.2.1.3" evidence="3"/>
<dbReference type="PANTHER" id="PTHR43767">
    <property type="entry name" value="LONG-CHAIN-FATTY-ACID--COA LIGASE"/>
    <property type="match status" value="1"/>
</dbReference>
<evidence type="ECO:0000313" key="3">
    <source>
        <dbReference type="EMBL" id="VAW00671.1"/>
    </source>
</evidence>
<reference evidence="3" key="1">
    <citation type="submission" date="2018-06" db="EMBL/GenBank/DDBJ databases">
        <authorList>
            <person name="Zhirakovskaya E."/>
        </authorList>
    </citation>
    <scope>NUCLEOTIDE SEQUENCE</scope>
</reference>
<dbReference type="PROSITE" id="PS00455">
    <property type="entry name" value="AMP_BINDING"/>
    <property type="match status" value="1"/>
</dbReference>
<organism evidence="3">
    <name type="scientific">hydrothermal vent metagenome</name>
    <dbReference type="NCBI Taxonomy" id="652676"/>
    <lineage>
        <taxon>unclassified sequences</taxon>
        <taxon>metagenomes</taxon>
        <taxon>ecological metagenomes</taxon>
    </lineage>
</organism>
<dbReference type="Gene3D" id="3.30.300.30">
    <property type="match status" value="1"/>
</dbReference>
<dbReference type="InterPro" id="IPR000873">
    <property type="entry name" value="AMP-dep_synth/lig_dom"/>
</dbReference>
<sequence length="510" mass="56205">MNIAHWISRAGRVAPDVPAVGQGKKTILNYRDLSFRTACLAGGLVTIFNLKPGARVAVVMKNVPQYIEVLFAIWHAGLVAVPINAKLHRREIGYILKKADVCLCFTSNELGVDLGRVFDKPVLSCEGASYEKLTKCDPIPVHSVGGEQLAWIFFTSGTTGKPKGAMLSHRNLIAMTLNYFTDFDRVRPGDTIYHPAPLSHGAGMWMLPHVCAMACNVVPESGGFDPLEIFSDLQHWPHVSMFSAPTMVKRLTSFEPDFDTQNLKLITYGGAPMYVADCIEALDRFGGKLAQLYGQGESPMTISHLSREIIADRNHPDWRYRLGTVGIADSCMEVQVVDEKGQTLPTGETGEIICRGDAVMSGYWCDSKATDKTLKTGWLHTGDIGHLDEQGFLTLTDRSKDLIISGGSNIYPREVEEVLLMAPGVREVSIISRPDAQWGEIVVAYIVGDTDVGKLDQHCLENIARFKRPKIYRFVPELPKNNYGKVLKTILREQEKATLTPASQGGVQDG</sequence>
<accession>A0A3B0S3U1</accession>
<dbReference type="GO" id="GO:0004467">
    <property type="term" value="F:long-chain fatty acid-CoA ligase activity"/>
    <property type="evidence" value="ECO:0007669"/>
    <property type="project" value="UniProtKB-EC"/>
</dbReference>
<keyword evidence="3" id="KW-0436">Ligase</keyword>
<evidence type="ECO:0000259" key="1">
    <source>
        <dbReference type="Pfam" id="PF00501"/>
    </source>
</evidence>
<dbReference type="InterPro" id="IPR025110">
    <property type="entry name" value="AMP-bd_C"/>
</dbReference>
<proteinExistence type="predicted"/>
<dbReference type="Pfam" id="PF00501">
    <property type="entry name" value="AMP-binding"/>
    <property type="match status" value="1"/>
</dbReference>
<dbReference type="Pfam" id="PF13193">
    <property type="entry name" value="AMP-binding_C"/>
    <property type="match status" value="1"/>
</dbReference>
<dbReference type="EMBL" id="UOEC01000178">
    <property type="protein sequence ID" value="VAW00671.1"/>
    <property type="molecule type" value="Genomic_DNA"/>
</dbReference>